<evidence type="ECO:0000256" key="2">
    <source>
        <dbReference type="SAM" id="MobiDB-lite"/>
    </source>
</evidence>
<sequence length="273" mass="30883">MNKYANAQEKKKEMNIKIEKHENEAVMLKHRVGELQDELSKNKENCNFNEKHSMMKNSIETQTSNEKHSESILVAAGISESVTDNCNSSITPSATNTEFINVTKKDPSPDTGIEKNLISSTMCNLAVFKSVSETVTFKTIMKRKFESIDEDEVQPPAKKLLSNMTSLGTETNWAIENQEHRMFQSFMDDEKSIPSSINSTDDFEQSQEKQAIEEFNKSVNADNTAKETDKIQDGEVESIDLTNVQMNLKELKVCDAEVFGSKELKCCNQNEEK</sequence>
<accession>A0AAV4RWY8</accession>
<dbReference type="EMBL" id="BPLR01008463">
    <property type="protein sequence ID" value="GIY24896.1"/>
    <property type="molecule type" value="Genomic_DNA"/>
</dbReference>
<dbReference type="AlphaFoldDB" id="A0AAV4RWY8"/>
<organism evidence="3 4">
    <name type="scientific">Caerostris extrusa</name>
    <name type="common">Bark spider</name>
    <name type="synonym">Caerostris bankana</name>
    <dbReference type="NCBI Taxonomy" id="172846"/>
    <lineage>
        <taxon>Eukaryota</taxon>
        <taxon>Metazoa</taxon>
        <taxon>Ecdysozoa</taxon>
        <taxon>Arthropoda</taxon>
        <taxon>Chelicerata</taxon>
        <taxon>Arachnida</taxon>
        <taxon>Araneae</taxon>
        <taxon>Araneomorphae</taxon>
        <taxon>Entelegynae</taxon>
        <taxon>Araneoidea</taxon>
        <taxon>Araneidae</taxon>
        <taxon>Caerostris</taxon>
    </lineage>
</organism>
<evidence type="ECO:0000256" key="1">
    <source>
        <dbReference type="SAM" id="Coils"/>
    </source>
</evidence>
<evidence type="ECO:0000313" key="3">
    <source>
        <dbReference type="EMBL" id="GIY24896.1"/>
    </source>
</evidence>
<feature type="coiled-coil region" evidence="1">
    <location>
        <begin position="4"/>
        <end position="38"/>
    </location>
</feature>
<comment type="caution">
    <text evidence="3">The sequence shown here is derived from an EMBL/GenBank/DDBJ whole genome shotgun (WGS) entry which is preliminary data.</text>
</comment>
<keyword evidence="1" id="KW-0175">Coiled coil</keyword>
<feature type="region of interest" description="Disordered" evidence="2">
    <location>
        <begin position="214"/>
        <end position="234"/>
    </location>
</feature>
<reference evidence="3 4" key="1">
    <citation type="submission" date="2021-06" db="EMBL/GenBank/DDBJ databases">
        <title>Caerostris extrusa draft genome.</title>
        <authorList>
            <person name="Kono N."/>
            <person name="Arakawa K."/>
        </authorList>
    </citation>
    <scope>NUCLEOTIDE SEQUENCE [LARGE SCALE GENOMIC DNA]</scope>
</reference>
<keyword evidence="4" id="KW-1185">Reference proteome</keyword>
<name>A0AAV4RWY8_CAEEX</name>
<proteinExistence type="predicted"/>
<dbReference type="Proteomes" id="UP001054945">
    <property type="component" value="Unassembled WGS sequence"/>
</dbReference>
<gene>
    <name evidence="3" type="primary">AVEN_104594_1</name>
    <name evidence="3" type="ORF">CEXT_250571</name>
</gene>
<feature type="compositionally biased region" description="Basic and acidic residues" evidence="2">
    <location>
        <begin position="224"/>
        <end position="233"/>
    </location>
</feature>
<protein>
    <submittedName>
        <fullName evidence="3">Uncharacterized protein</fullName>
    </submittedName>
</protein>
<evidence type="ECO:0000313" key="4">
    <source>
        <dbReference type="Proteomes" id="UP001054945"/>
    </source>
</evidence>